<name>A0ABQ2DBS2_9DEIO</name>
<gene>
    <name evidence="1" type="ORF">GCM10008938_42090</name>
</gene>
<dbReference type="Proteomes" id="UP000632222">
    <property type="component" value="Unassembled WGS sequence"/>
</dbReference>
<evidence type="ECO:0000313" key="1">
    <source>
        <dbReference type="EMBL" id="GGJ51677.1"/>
    </source>
</evidence>
<dbReference type="EMBL" id="BMOD01000023">
    <property type="protein sequence ID" value="GGJ51677.1"/>
    <property type="molecule type" value="Genomic_DNA"/>
</dbReference>
<proteinExistence type="predicted"/>
<accession>A0ABQ2DBS2</accession>
<evidence type="ECO:0000313" key="2">
    <source>
        <dbReference type="Proteomes" id="UP000632222"/>
    </source>
</evidence>
<protein>
    <submittedName>
        <fullName evidence="1">Uncharacterized protein</fullName>
    </submittedName>
</protein>
<keyword evidence="2" id="KW-1185">Reference proteome</keyword>
<organism evidence="1 2">
    <name type="scientific">Deinococcus roseus</name>
    <dbReference type="NCBI Taxonomy" id="392414"/>
    <lineage>
        <taxon>Bacteria</taxon>
        <taxon>Thermotogati</taxon>
        <taxon>Deinococcota</taxon>
        <taxon>Deinococci</taxon>
        <taxon>Deinococcales</taxon>
        <taxon>Deinococcaceae</taxon>
        <taxon>Deinococcus</taxon>
    </lineage>
</organism>
<reference evidence="2" key="1">
    <citation type="journal article" date="2019" name="Int. J. Syst. Evol. Microbiol.">
        <title>The Global Catalogue of Microorganisms (GCM) 10K type strain sequencing project: providing services to taxonomists for standard genome sequencing and annotation.</title>
        <authorList>
            <consortium name="The Broad Institute Genomics Platform"/>
            <consortium name="The Broad Institute Genome Sequencing Center for Infectious Disease"/>
            <person name="Wu L."/>
            <person name="Ma J."/>
        </authorList>
    </citation>
    <scope>NUCLEOTIDE SEQUENCE [LARGE SCALE GENOMIC DNA]</scope>
    <source>
        <strain evidence="2">JCM 14370</strain>
    </source>
</reference>
<sequence length="71" mass="8308">MQDLLKRTQRNALTREVATVYDVLLHGQPIDGSALPWQLNTSYQAWLMLFLELHPEWRSKIENWSAKVLAD</sequence>
<comment type="caution">
    <text evidence="1">The sequence shown here is derived from an EMBL/GenBank/DDBJ whole genome shotgun (WGS) entry which is preliminary data.</text>
</comment>
<dbReference type="RefSeq" id="WP_189006474.1">
    <property type="nucleotide sequence ID" value="NZ_BMOD01000023.1"/>
</dbReference>